<protein>
    <recommendedName>
        <fullName evidence="4">FAD-binding PCMH-type domain-containing protein</fullName>
    </recommendedName>
</protein>
<evidence type="ECO:0000256" key="3">
    <source>
        <dbReference type="SAM" id="SignalP"/>
    </source>
</evidence>
<dbReference type="InterPro" id="IPR036318">
    <property type="entry name" value="FAD-bd_PCMH-like_sf"/>
</dbReference>
<dbReference type="Proteomes" id="UP000254866">
    <property type="component" value="Unassembled WGS sequence"/>
</dbReference>
<evidence type="ECO:0000256" key="2">
    <source>
        <dbReference type="ARBA" id="ARBA00023002"/>
    </source>
</evidence>
<comment type="caution">
    <text evidence="5">The sequence shown here is derived from an EMBL/GenBank/DDBJ whole genome shotgun (WGS) entry which is preliminary data.</text>
</comment>
<evidence type="ECO:0000256" key="1">
    <source>
        <dbReference type="ARBA" id="ARBA00005466"/>
    </source>
</evidence>
<accession>A0A370U0R6</accession>
<dbReference type="InterPro" id="IPR006094">
    <property type="entry name" value="Oxid_FAD_bind_N"/>
</dbReference>
<keyword evidence="6" id="KW-1185">Reference proteome</keyword>
<dbReference type="InterPro" id="IPR016166">
    <property type="entry name" value="FAD-bd_PCMH"/>
</dbReference>
<gene>
    <name evidence="5" type="ORF">BP5553_01322</name>
</gene>
<name>A0A370U0R6_9HELO</name>
<dbReference type="AlphaFoldDB" id="A0A370U0R6"/>
<dbReference type="RefSeq" id="XP_031873999.1">
    <property type="nucleotide sequence ID" value="XM_032009945.1"/>
</dbReference>
<proteinExistence type="inferred from homology"/>
<reference evidence="5 6" key="1">
    <citation type="journal article" date="2018" name="IMA Fungus">
        <title>IMA Genome-F 9: Draft genome sequence of Annulohypoxylon stygium, Aspergillus mulundensis, Berkeleyomyces basicola (syn. Thielaviopsis basicola), Ceratocystis smalleyi, two Cercospora beticola strains, Coleophoma cylindrospora, Fusarium fracticaudum, Phialophora cf. hyalina, and Morchella septimelata.</title>
        <authorList>
            <person name="Wingfield B.D."/>
            <person name="Bills G.F."/>
            <person name="Dong Y."/>
            <person name="Huang W."/>
            <person name="Nel W.J."/>
            <person name="Swalarsk-Parry B.S."/>
            <person name="Vaghefi N."/>
            <person name="Wilken P.M."/>
            <person name="An Z."/>
            <person name="de Beer Z.W."/>
            <person name="De Vos L."/>
            <person name="Chen L."/>
            <person name="Duong T.A."/>
            <person name="Gao Y."/>
            <person name="Hammerbacher A."/>
            <person name="Kikkert J.R."/>
            <person name="Li Y."/>
            <person name="Li H."/>
            <person name="Li K."/>
            <person name="Li Q."/>
            <person name="Liu X."/>
            <person name="Ma X."/>
            <person name="Naidoo K."/>
            <person name="Pethybridge S.J."/>
            <person name="Sun J."/>
            <person name="Steenkamp E.T."/>
            <person name="van der Nest M.A."/>
            <person name="van Wyk S."/>
            <person name="Wingfield M.J."/>
            <person name="Xiong C."/>
            <person name="Yue Q."/>
            <person name="Zhang X."/>
        </authorList>
    </citation>
    <scope>NUCLEOTIDE SEQUENCE [LARGE SCALE GENOMIC DNA]</scope>
    <source>
        <strain evidence="5 6">BP 5553</strain>
    </source>
</reference>
<evidence type="ECO:0000259" key="4">
    <source>
        <dbReference type="PROSITE" id="PS51387"/>
    </source>
</evidence>
<feature type="domain" description="FAD-binding PCMH-type" evidence="4">
    <location>
        <begin position="156"/>
        <end position="338"/>
    </location>
</feature>
<dbReference type="STRING" id="2656787.A0A370U0R6"/>
<dbReference type="Pfam" id="PF08031">
    <property type="entry name" value="BBE"/>
    <property type="match status" value="1"/>
</dbReference>
<dbReference type="GeneID" id="43594171"/>
<comment type="similarity">
    <text evidence="1">Belongs to the oxygen-dependent FAD-linked oxidoreductase family.</text>
</comment>
<dbReference type="PANTHER" id="PTHR13878">
    <property type="entry name" value="GULONOLACTONE OXIDASE"/>
    <property type="match status" value="1"/>
</dbReference>
<dbReference type="SUPFAM" id="SSF56176">
    <property type="entry name" value="FAD-binding/transporter-associated domain-like"/>
    <property type="match status" value="1"/>
</dbReference>
<feature type="signal peptide" evidence="3">
    <location>
        <begin position="1"/>
        <end position="27"/>
    </location>
</feature>
<dbReference type="OrthoDB" id="9983560at2759"/>
<keyword evidence="3" id="KW-0732">Signal</keyword>
<dbReference type="InterPro" id="IPR050432">
    <property type="entry name" value="FAD-linked_Oxidoreductases_BP"/>
</dbReference>
<dbReference type="InterPro" id="IPR016169">
    <property type="entry name" value="FAD-bd_PCMH_sub2"/>
</dbReference>
<keyword evidence="2" id="KW-0560">Oxidoreductase</keyword>
<dbReference type="EMBL" id="NPIC01000001">
    <property type="protein sequence ID" value="RDL41343.1"/>
    <property type="molecule type" value="Genomic_DNA"/>
</dbReference>
<organism evidence="5 6">
    <name type="scientific">Venustampulla echinocandica</name>
    <dbReference type="NCBI Taxonomy" id="2656787"/>
    <lineage>
        <taxon>Eukaryota</taxon>
        <taxon>Fungi</taxon>
        <taxon>Dikarya</taxon>
        <taxon>Ascomycota</taxon>
        <taxon>Pezizomycotina</taxon>
        <taxon>Leotiomycetes</taxon>
        <taxon>Helotiales</taxon>
        <taxon>Pleuroascaceae</taxon>
        <taxon>Venustampulla</taxon>
    </lineage>
</organism>
<dbReference type="PROSITE" id="PS51387">
    <property type="entry name" value="FAD_PCMH"/>
    <property type="match status" value="1"/>
</dbReference>
<dbReference type="PANTHER" id="PTHR13878:SF91">
    <property type="entry name" value="FAD BINDING DOMAIN PROTEIN (AFU_ORTHOLOGUE AFUA_6G12070)-RELATED"/>
    <property type="match status" value="1"/>
</dbReference>
<dbReference type="Gene3D" id="3.30.465.10">
    <property type="match status" value="2"/>
</dbReference>
<sequence>MPPLAHCLGFFLFLSISLFSSVSFSLSLPHGSPAAHALAAGPALEARDVNYQHTYPWSLPAQSQPAGRCRCFPGDACWPTPETWSAFNATINGKLIATTPIAAPCHDTSFGPYDPTVCASLQAAWFGPELHYESPSSIMAPYFTNNSCNPFLPKSASCIVGSYVSYSVNVSEPMDIARTIRFATYFNIRIVIKNTGHDYSGKSSGAGAIAIWTHNMKDISFVDYKSSNYTGKAIKAAAGVLVIDAFKAASAKGLAVVGGECPTVGYSGGYTQGGGHSALASKYGLAADQVLEWEVVDGRGQLLCASPTENADLYWALAGGGGGTFGVVTSMTSKAHPDIPVTGASLSFTNDGVTQDQYYDVLSTFQASLPKIVDAGAMVVWFFTNTSFFIAPLTAPGLSTEQVAQLLLPITNKLSELGINYLHNIQQFPGYLQQFNAMSQPSPVGVGQYGGRFIPRSVVEKNNAGLTAAYRYINEHGGQIAGIGLSVSKAVAGNVWNSVHPGWRDALIETVIQTPYDYTVPLADMVASQSEMTNDLMPQLARLTPNGGAYLSESDFRQPDFQSVFYGTNYDRLNAIKNRYDPFHMFYAVTAVGSEYWVPQQDGRLCKA</sequence>
<feature type="chain" id="PRO_5016860817" description="FAD-binding PCMH-type domain-containing protein" evidence="3">
    <location>
        <begin position="28"/>
        <end position="608"/>
    </location>
</feature>
<dbReference type="GO" id="GO:0071949">
    <property type="term" value="F:FAD binding"/>
    <property type="evidence" value="ECO:0007669"/>
    <property type="project" value="InterPro"/>
</dbReference>
<dbReference type="InterPro" id="IPR012951">
    <property type="entry name" value="BBE"/>
</dbReference>
<dbReference type="Pfam" id="PF01565">
    <property type="entry name" value="FAD_binding_4"/>
    <property type="match status" value="1"/>
</dbReference>
<evidence type="ECO:0000313" key="6">
    <source>
        <dbReference type="Proteomes" id="UP000254866"/>
    </source>
</evidence>
<dbReference type="GO" id="GO:0016491">
    <property type="term" value="F:oxidoreductase activity"/>
    <property type="evidence" value="ECO:0007669"/>
    <property type="project" value="UniProtKB-KW"/>
</dbReference>
<evidence type="ECO:0000313" key="5">
    <source>
        <dbReference type="EMBL" id="RDL41343.1"/>
    </source>
</evidence>